<proteinExistence type="predicted"/>
<dbReference type="EMBL" id="GL377679">
    <property type="protein sequence ID" value="EFJ07921.1"/>
    <property type="molecule type" value="Genomic_DNA"/>
</dbReference>
<evidence type="ECO:0000313" key="2">
    <source>
        <dbReference type="Proteomes" id="UP000001514"/>
    </source>
</evidence>
<accession>D8T672</accession>
<evidence type="ECO:0000313" key="1">
    <source>
        <dbReference type="EMBL" id="EFJ07921.1"/>
    </source>
</evidence>
<dbReference type="Gramene" id="EFJ07921">
    <property type="protein sequence ID" value="EFJ07921"/>
    <property type="gene ID" value="SELMODRAFT_429445"/>
</dbReference>
<organism evidence="2">
    <name type="scientific">Selaginella moellendorffii</name>
    <name type="common">Spikemoss</name>
    <dbReference type="NCBI Taxonomy" id="88036"/>
    <lineage>
        <taxon>Eukaryota</taxon>
        <taxon>Viridiplantae</taxon>
        <taxon>Streptophyta</taxon>
        <taxon>Embryophyta</taxon>
        <taxon>Tracheophyta</taxon>
        <taxon>Lycopodiopsida</taxon>
        <taxon>Selaginellales</taxon>
        <taxon>Selaginellaceae</taxon>
        <taxon>Selaginella</taxon>
    </lineage>
</organism>
<protein>
    <submittedName>
        <fullName evidence="1">Uncharacterized protein</fullName>
    </submittedName>
</protein>
<gene>
    <name evidence="1" type="ORF">SELMODRAFT_429445</name>
</gene>
<reference evidence="1 2" key="1">
    <citation type="journal article" date="2011" name="Science">
        <title>The Selaginella genome identifies genetic changes associated with the evolution of vascular plants.</title>
        <authorList>
            <person name="Banks J.A."/>
            <person name="Nishiyama T."/>
            <person name="Hasebe M."/>
            <person name="Bowman J.L."/>
            <person name="Gribskov M."/>
            <person name="dePamphilis C."/>
            <person name="Albert V.A."/>
            <person name="Aono N."/>
            <person name="Aoyama T."/>
            <person name="Ambrose B.A."/>
            <person name="Ashton N.W."/>
            <person name="Axtell M.J."/>
            <person name="Barker E."/>
            <person name="Barker M.S."/>
            <person name="Bennetzen J.L."/>
            <person name="Bonawitz N.D."/>
            <person name="Chapple C."/>
            <person name="Cheng C."/>
            <person name="Correa L.G."/>
            <person name="Dacre M."/>
            <person name="DeBarry J."/>
            <person name="Dreyer I."/>
            <person name="Elias M."/>
            <person name="Engstrom E.M."/>
            <person name="Estelle M."/>
            <person name="Feng L."/>
            <person name="Finet C."/>
            <person name="Floyd S.K."/>
            <person name="Frommer W.B."/>
            <person name="Fujita T."/>
            <person name="Gramzow L."/>
            <person name="Gutensohn M."/>
            <person name="Harholt J."/>
            <person name="Hattori M."/>
            <person name="Heyl A."/>
            <person name="Hirai T."/>
            <person name="Hiwatashi Y."/>
            <person name="Ishikawa M."/>
            <person name="Iwata M."/>
            <person name="Karol K.G."/>
            <person name="Koehler B."/>
            <person name="Kolukisaoglu U."/>
            <person name="Kubo M."/>
            <person name="Kurata T."/>
            <person name="Lalonde S."/>
            <person name="Li K."/>
            <person name="Li Y."/>
            <person name="Litt A."/>
            <person name="Lyons E."/>
            <person name="Manning G."/>
            <person name="Maruyama T."/>
            <person name="Michael T.P."/>
            <person name="Mikami K."/>
            <person name="Miyazaki S."/>
            <person name="Morinaga S."/>
            <person name="Murata T."/>
            <person name="Mueller-Roeber B."/>
            <person name="Nelson D.R."/>
            <person name="Obara M."/>
            <person name="Oguri Y."/>
            <person name="Olmstead R.G."/>
            <person name="Onodera N."/>
            <person name="Petersen B.L."/>
            <person name="Pils B."/>
            <person name="Prigge M."/>
            <person name="Rensing S.A."/>
            <person name="Riano-Pachon D.M."/>
            <person name="Roberts A.W."/>
            <person name="Sato Y."/>
            <person name="Scheller H.V."/>
            <person name="Schulz B."/>
            <person name="Schulz C."/>
            <person name="Shakirov E.V."/>
            <person name="Shibagaki N."/>
            <person name="Shinohara N."/>
            <person name="Shippen D.E."/>
            <person name="Soerensen I."/>
            <person name="Sotooka R."/>
            <person name="Sugimoto N."/>
            <person name="Sugita M."/>
            <person name="Sumikawa N."/>
            <person name="Tanurdzic M."/>
            <person name="Theissen G."/>
            <person name="Ulvskov P."/>
            <person name="Wakazuki S."/>
            <person name="Weng J.K."/>
            <person name="Willats W.W."/>
            <person name="Wipf D."/>
            <person name="Wolf P.G."/>
            <person name="Yang L."/>
            <person name="Zimmer A.D."/>
            <person name="Zhu Q."/>
            <person name="Mitros T."/>
            <person name="Hellsten U."/>
            <person name="Loque D."/>
            <person name="Otillar R."/>
            <person name="Salamov A."/>
            <person name="Schmutz J."/>
            <person name="Shapiro H."/>
            <person name="Lindquist E."/>
            <person name="Lucas S."/>
            <person name="Rokhsar D."/>
            <person name="Grigoriev I.V."/>
        </authorList>
    </citation>
    <scope>NUCLEOTIDE SEQUENCE [LARGE SCALE GENOMIC DNA]</scope>
</reference>
<dbReference type="KEGG" id="smo:SELMODRAFT_429445"/>
<dbReference type="HOGENOM" id="CLU_1091547_0_0_1"/>
<dbReference type="AlphaFoldDB" id="D8T672"/>
<sequence>MCFTWWWAIPSPKSGRNCHRSIGRTEKHAVLWERSAVPCLSTRSRPVPPLVHLRLGNTLVVFSPQAPVLASLRQDEEAAEYIAYEQSFPPRVVFPDLDGYFYDLTILGFYDFGRARYMFRIRVRLNAIGPGTRLLNAEKMESGYTTSYIVPVVVPLKNLKRRKILTVPSGVLASAYHKVRYISNLLMVGARTRKHLRRERLTREMLAALAAEKGKLFEVEELFYERIPVKDVFSWNTLRNAYTTNGRFEKAKAAY</sequence>
<dbReference type="Proteomes" id="UP000001514">
    <property type="component" value="Unassembled WGS sequence"/>
</dbReference>
<dbReference type="InParanoid" id="D8T672"/>
<name>D8T672_SELML</name>
<keyword evidence="2" id="KW-1185">Reference proteome</keyword>